<dbReference type="EMBL" id="AOJJ01000106">
    <property type="protein sequence ID" value="EMA66202.1"/>
    <property type="molecule type" value="Genomic_DNA"/>
</dbReference>
<evidence type="ECO:0000313" key="1">
    <source>
        <dbReference type="EMBL" id="EMA66202.1"/>
    </source>
</evidence>
<sequence>MRAKSSLYLIVDVDAQLLAECVSNRLATVGVFLLFQSGDEGCERSVPCGEYFLSVAGVDLVSMIGDALAELDAVYLAAGGVKPLRRFPQCACRRGYFIEMVAVGSSS</sequence>
<protein>
    <submittedName>
        <fullName evidence="1">Uncharacterized protein</fullName>
    </submittedName>
</protein>
<comment type="caution">
    <text evidence="1">The sequence shown here is derived from an EMBL/GenBank/DDBJ whole genome shotgun (WGS) entry which is preliminary data.</text>
</comment>
<accession>M0P7R4</accession>
<dbReference type="AlphaFoldDB" id="M0P7R4"/>
<dbReference type="Proteomes" id="UP000011528">
    <property type="component" value="Unassembled WGS sequence"/>
</dbReference>
<organism evidence="1 2">
    <name type="scientific">Halorubrum distributum JCM 13916</name>
    <dbReference type="NCBI Taxonomy" id="1230455"/>
    <lineage>
        <taxon>Archaea</taxon>
        <taxon>Methanobacteriati</taxon>
        <taxon>Methanobacteriota</taxon>
        <taxon>Stenosarchaea group</taxon>
        <taxon>Halobacteria</taxon>
        <taxon>Halobacteriales</taxon>
        <taxon>Haloferacaceae</taxon>
        <taxon>Halorubrum</taxon>
        <taxon>Halorubrum distributum group</taxon>
    </lineage>
</organism>
<reference evidence="1 2" key="1">
    <citation type="journal article" date="2014" name="PLoS Genet.">
        <title>Phylogenetically driven sequencing of extremely halophilic archaea reveals strategies for static and dynamic osmo-response.</title>
        <authorList>
            <person name="Becker E.A."/>
            <person name="Seitzer P.M."/>
            <person name="Tritt A."/>
            <person name="Larsen D."/>
            <person name="Krusor M."/>
            <person name="Yao A.I."/>
            <person name="Wu D."/>
            <person name="Madern D."/>
            <person name="Eisen J.A."/>
            <person name="Darling A.E."/>
            <person name="Facciotti M.T."/>
        </authorList>
    </citation>
    <scope>NUCLEOTIDE SEQUENCE [LARGE SCALE GENOMIC DNA]</scope>
    <source>
        <strain evidence="1 2">JCM 13916</strain>
    </source>
</reference>
<gene>
    <name evidence="1" type="ORF">C462_16256</name>
</gene>
<name>M0P7R4_9EURY</name>
<evidence type="ECO:0000313" key="2">
    <source>
        <dbReference type="Proteomes" id="UP000011528"/>
    </source>
</evidence>
<proteinExistence type="predicted"/>